<dbReference type="Proteomes" id="UP000064201">
    <property type="component" value="Chromosome"/>
</dbReference>
<dbReference type="EMBL" id="CP011367">
    <property type="protein sequence ID" value="AKJ95765.1"/>
    <property type="molecule type" value="Genomic_DNA"/>
</dbReference>
<gene>
    <name evidence="3" type="ORF">TVD_10525</name>
</gene>
<evidence type="ECO:0000313" key="3">
    <source>
        <dbReference type="EMBL" id="AKJ95765.1"/>
    </source>
</evidence>
<keyword evidence="2" id="KW-0732">Signal</keyword>
<proteinExistence type="predicted"/>
<keyword evidence="4" id="KW-1185">Reference proteome</keyword>
<dbReference type="RefSeq" id="WP_047251569.1">
    <property type="nucleotide sequence ID" value="NZ_CP011367.1"/>
</dbReference>
<evidence type="ECO:0008006" key="5">
    <source>
        <dbReference type="Google" id="ProtNLM"/>
    </source>
</evidence>
<name>A0A0G3G3J2_9GAMM</name>
<dbReference type="STRING" id="106634.TVD_10525"/>
<accession>A0A0G3G3J2</accession>
<keyword evidence="1" id="KW-0812">Transmembrane</keyword>
<evidence type="ECO:0000256" key="1">
    <source>
        <dbReference type="SAM" id="Phobius"/>
    </source>
</evidence>
<protein>
    <recommendedName>
        <fullName evidence="5">PEP-CTERM sorting domain-containing protein</fullName>
    </recommendedName>
</protein>
<keyword evidence="1" id="KW-0472">Membrane</keyword>
<evidence type="ECO:0000256" key="2">
    <source>
        <dbReference type="SAM" id="SignalP"/>
    </source>
</evidence>
<dbReference type="KEGG" id="tvr:TVD_10525"/>
<sequence>MRKWWSKQVVVLAGVMLAGSVANAAIIELPDVDETYDGIPVAIQYNDFYSYSGSLLNQWGFLSQANYTGQGTGTLDLIVGTGAGGQNNQGVGPDGSFNFEDPMPFPGGGANDFTGNWGLGTQANGPVLVDNLLAYLDAINPGATIPTFIFDHNQTGGNPDLFVQAEVFIYDPVTGERVARWIFDDGNGGPVLSPGDVQVVGESGEVYEADANKGSGKLDYIVFAPTMDLGLFSGAGYLFGIDFFMDDLNNGFEELYLSGRFSTTATEVPLPGPVWLIGLGLVMLGAFRRYRHSAPGL</sequence>
<dbReference type="PATRIC" id="fig|106634.4.peg.2150"/>
<dbReference type="AlphaFoldDB" id="A0A0G3G3J2"/>
<dbReference type="OrthoDB" id="5781157at2"/>
<organism evidence="3 4">
    <name type="scientific">Thioalkalivibrio versutus</name>
    <dbReference type="NCBI Taxonomy" id="106634"/>
    <lineage>
        <taxon>Bacteria</taxon>
        <taxon>Pseudomonadati</taxon>
        <taxon>Pseudomonadota</taxon>
        <taxon>Gammaproteobacteria</taxon>
        <taxon>Chromatiales</taxon>
        <taxon>Ectothiorhodospiraceae</taxon>
        <taxon>Thioalkalivibrio</taxon>
    </lineage>
</organism>
<feature type="chain" id="PRO_5002553825" description="PEP-CTERM sorting domain-containing protein" evidence="2">
    <location>
        <begin position="25"/>
        <end position="297"/>
    </location>
</feature>
<reference evidence="3 4" key="1">
    <citation type="submission" date="2015-04" db="EMBL/GenBank/DDBJ databases">
        <title>Complete Sequence for the Genome of the Thioalkalivibrio versutus D301.</title>
        <authorList>
            <person name="Mu T."/>
            <person name="Zhou J."/>
            <person name="Xu X."/>
        </authorList>
    </citation>
    <scope>NUCLEOTIDE SEQUENCE [LARGE SCALE GENOMIC DNA]</scope>
    <source>
        <strain evidence="3 4">D301</strain>
    </source>
</reference>
<evidence type="ECO:0000313" key="4">
    <source>
        <dbReference type="Proteomes" id="UP000064201"/>
    </source>
</evidence>
<feature type="transmembrane region" description="Helical" evidence="1">
    <location>
        <begin position="270"/>
        <end position="287"/>
    </location>
</feature>
<feature type="signal peptide" evidence="2">
    <location>
        <begin position="1"/>
        <end position="24"/>
    </location>
</feature>
<keyword evidence="1" id="KW-1133">Transmembrane helix</keyword>